<dbReference type="AlphaFoldDB" id="A0A2P5EJK9"/>
<organism evidence="1 2">
    <name type="scientific">Trema orientale</name>
    <name type="common">Charcoal tree</name>
    <name type="synonym">Celtis orientalis</name>
    <dbReference type="NCBI Taxonomy" id="63057"/>
    <lineage>
        <taxon>Eukaryota</taxon>
        <taxon>Viridiplantae</taxon>
        <taxon>Streptophyta</taxon>
        <taxon>Embryophyta</taxon>
        <taxon>Tracheophyta</taxon>
        <taxon>Spermatophyta</taxon>
        <taxon>Magnoliopsida</taxon>
        <taxon>eudicotyledons</taxon>
        <taxon>Gunneridae</taxon>
        <taxon>Pentapetalae</taxon>
        <taxon>rosids</taxon>
        <taxon>fabids</taxon>
        <taxon>Rosales</taxon>
        <taxon>Cannabaceae</taxon>
        <taxon>Trema</taxon>
    </lineage>
</organism>
<accession>A0A2P5EJK9</accession>
<evidence type="ECO:0000313" key="2">
    <source>
        <dbReference type="Proteomes" id="UP000237000"/>
    </source>
</evidence>
<gene>
    <name evidence="1" type="ORF">TorRG33x02_185650</name>
</gene>
<dbReference type="EMBL" id="JXTC01000144">
    <property type="protein sequence ID" value="PON85709.1"/>
    <property type="molecule type" value="Genomic_DNA"/>
</dbReference>
<reference evidence="2" key="1">
    <citation type="submission" date="2016-06" db="EMBL/GenBank/DDBJ databases">
        <title>Parallel loss of symbiosis genes in relatives of nitrogen-fixing non-legume Parasponia.</title>
        <authorList>
            <person name="Van Velzen R."/>
            <person name="Holmer R."/>
            <person name="Bu F."/>
            <person name="Rutten L."/>
            <person name="Van Zeijl A."/>
            <person name="Liu W."/>
            <person name="Santuari L."/>
            <person name="Cao Q."/>
            <person name="Sharma T."/>
            <person name="Shen D."/>
            <person name="Roswanjaya Y."/>
            <person name="Wardhani T."/>
            <person name="Kalhor M.S."/>
            <person name="Jansen J."/>
            <person name="Van den Hoogen J."/>
            <person name="Gungor B."/>
            <person name="Hartog M."/>
            <person name="Hontelez J."/>
            <person name="Verver J."/>
            <person name="Yang W.-C."/>
            <person name="Schijlen E."/>
            <person name="Repin R."/>
            <person name="Schilthuizen M."/>
            <person name="Schranz E."/>
            <person name="Heidstra R."/>
            <person name="Miyata K."/>
            <person name="Fedorova E."/>
            <person name="Kohlen W."/>
            <person name="Bisseling T."/>
            <person name="Smit S."/>
            <person name="Geurts R."/>
        </authorList>
    </citation>
    <scope>NUCLEOTIDE SEQUENCE [LARGE SCALE GENOMIC DNA]</scope>
    <source>
        <strain evidence="2">cv. RG33-2</strain>
    </source>
</reference>
<dbReference type="Proteomes" id="UP000237000">
    <property type="component" value="Unassembled WGS sequence"/>
</dbReference>
<sequence length="126" mass="13953">MFWVFSLSPKSLSSSLPSITCRPQSPAALRPLSSLFALAPPSSLRSLSLRPLSSFFALNHPLLTLSPALHYFVILKLVTLDCGLNLPNGESAAQFHVFSMKKKLKEVVLEAKPLPNQKVKAHFHFR</sequence>
<protein>
    <submittedName>
        <fullName evidence="1">Uncharacterized protein</fullName>
    </submittedName>
</protein>
<name>A0A2P5EJK9_TREOI</name>
<proteinExistence type="predicted"/>
<keyword evidence="2" id="KW-1185">Reference proteome</keyword>
<dbReference type="InParanoid" id="A0A2P5EJK9"/>
<evidence type="ECO:0000313" key="1">
    <source>
        <dbReference type="EMBL" id="PON85709.1"/>
    </source>
</evidence>
<comment type="caution">
    <text evidence="1">The sequence shown here is derived from an EMBL/GenBank/DDBJ whole genome shotgun (WGS) entry which is preliminary data.</text>
</comment>